<dbReference type="PANTHER" id="PTHR43771">
    <property type="entry name" value="PHOSPHOMANNOMUTASE"/>
    <property type="match status" value="1"/>
</dbReference>
<name>A0A5B8CTN0_9PROT</name>
<evidence type="ECO:0000256" key="2">
    <source>
        <dbReference type="ARBA" id="ARBA00010231"/>
    </source>
</evidence>
<dbReference type="Gene3D" id="3.40.120.10">
    <property type="entry name" value="Alpha-D-Glucose-1,6-Bisphosphate, subunit A, domain 3"/>
    <property type="match status" value="3"/>
</dbReference>
<dbReference type="PROSITE" id="PS00710">
    <property type="entry name" value="PGM_PMM"/>
    <property type="match status" value="1"/>
</dbReference>
<proteinExistence type="inferred from homology"/>
<comment type="similarity">
    <text evidence="2 7">Belongs to the phosphohexose mutase family.</text>
</comment>
<dbReference type="Pfam" id="PF00408">
    <property type="entry name" value="PGM_PMM_IV"/>
    <property type="match status" value="1"/>
</dbReference>
<dbReference type="GO" id="GO:0016868">
    <property type="term" value="F:intramolecular phosphotransferase activity"/>
    <property type="evidence" value="ECO:0007669"/>
    <property type="project" value="InterPro"/>
</dbReference>
<keyword evidence="5 7" id="KW-0460">Magnesium</keyword>
<dbReference type="CDD" id="cd03089">
    <property type="entry name" value="PMM_PGM"/>
    <property type="match status" value="1"/>
</dbReference>
<dbReference type="AlphaFoldDB" id="A0A5B8CTN0"/>
<accession>A0A5B8CTN0</accession>
<dbReference type="RefSeq" id="WP_140003971.1">
    <property type="nucleotide sequence ID" value="NZ_CP040946.1"/>
</dbReference>
<keyword evidence="6" id="KW-0413">Isomerase</keyword>
<organism evidence="12 13">
    <name type="scientific">Methylophilus medardicus</name>
    <dbReference type="NCBI Taxonomy" id="2588534"/>
    <lineage>
        <taxon>Bacteria</taxon>
        <taxon>Pseudomonadati</taxon>
        <taxon>Pseudomonadota</taxon>
        <taxon>Betaproteobacteria</taxon>
        <taxon>Nitrosomonadales</taxon>
        <taxon>Methylophilaceae</taxon>
        <taxon>Methylophilus</taxon>
    </lineage>
</organism>
<feature type="domain" description="Alpha-D-phosphohexomutase alpha/beta/alpha" evidence="9">
    <location>
        <begin position="9"/>
        <end position="140"/>
    </location>
</feature>
<evidence type="ECO:0000259" key="10">
    <source>
        <dbReference type="Pfam" id="PF02879"/>
    </source>
</evidence>
<dbReference type="InterPro" id="IPR005845">
    <property type="entry name" value="A-D-PHexomutase_a/b/a-II"/>
</dbReference>
<dbReference type="OrthoDB" id="9803322at2"/>
<dbReference type="InterPro" id="IPR005844">
    <property type="entry name" value="A-D-PHexomutase_a/b/a-I"/>
</dbReference>
<dbReference type="KEGG" id="mmec:FIU01_08920"/>
<dbReference type="SUPFAM" id="SSF55957">
    <property type="entry name" value="Phosphoglucomutase, C-terminal domain"/>
    <property type="match status" value="1"/>
</dbReference>
<dbReference type="InterPro" id="IPR005843">
    <property type="entry name" value="A-D-PHexomutase_C"/>
</dbReference>
<dbReference type="Pfam" id="PF02879">
    <property type="entry name" value="PGM_PMM_II"/>
    <property type="match status" value="1"/>
</dbReference>
<evidence type="ECO:0000256" key="7">
    <source>
        <dbReference type="RuleBase" id="RU004326"/>
    </source>
</evidence>
<keyword evidence="3" id="KW-0597">Phosphoprotein</keyword>
<dbReference type="InterPro" id="IPR036900">
    <property type="entry name" value="A-D-PHexomutase_C_sf"/>
</dbReference>
<dbReference type="Pfam" id="PF02880">
    <property type="entry name" value="PGM_PMM_III"/>
    <property type="match status" value="1"/>
</dbReference>
<evidence type="ECO:0000256" key="4">
    <source>
        <dbReference type="ARBA" id="ARBA00022723"/>
    </source>
</evidence>
<evidence type="ECO:0000256" key="3">
    <source>
        <dbReference type="ARBA" id="ARBA00022553"/>
    </source>
</evidence>
<dbReference type="Proteomes" id="UP000311008">
    <property type="component" value="Chromosome"/>
</dbReference>
<dbReference type="EMBL" id="CP040946">
    <property type="protein sequence ID" value="QDC44641.1"/>
    <property type="molecule type" value="Genomic_DNA"/>
</dbReference>
<evidence type="ECO:0000259" key="8">
    <source>
        <dbReference type="Pfam" id="PF00408"/>
    </source>
</evidence>
<evidence type="ECO:0000313" key="12">
    <source>
        <dbReference type="EMBL" id="QDC44641.1"/>
    </source>
</evidence>
<gene>
    <name evidence="12" type="ORF">FIU01_08920</name>
</gene>
<keyword evidence="13" id="KW-1185">Reference proteome</keyword>
<dbReference type="InterPro" id="IPR016055">
    <property type="entry name" value="A-D-PHexomutase_a/b/a-I/II/III"/>
</dbReference>
<evidence type="ECO:0000256" key="5">
    <source>
        <dbReference type="ARBA" id="ARBA00022842"/>
    </source>
</evidence>
<dbReference type="InterPro" id="IPR016066">
    <property type="entry name" value="A-D-PHexomutase_CS"/>
</dbReference>
<reference evidence="13" key="1">
    <citation type="journal article" date="2019" name="ISME J.">
        <title>Evolution in action: habitat transition from sediment to the pelagial leads to genome streamlining in Methylophilaceae.</title>
        <authorList>
            <person name="Salcher M."/>
            <person name="Schaefle D."/>
            <person name="Kaspar M."/>
            <person name="Neuenschwander S.M."/>
            <person name="Ghai R."/>
        </authorList>
    </citation>
    <scope>NUCLEOTIDE SEQUENCE [LARGE SCALE GENOMIC DNA]</scope>
    <source>
        <strain evidence="13">MMS-M-51</strain>
    </source>
</reference>
<dbReference type="GO" id="GO:0000287">
    <property type="term" value="F:magnesium ion binding"/>
    <property type="evidence" value="ECO:0007669"/>
    <property type="project" value="InterPro"/>
</dbReference>
<keyword evidence="4 7" id="KW-0479">Metal-binding</keyword>
<dbReference type="InterPro" id="IPR005846">
    <property type="entry name" value="A-D-PHexomutase_a/b/a-III"/>
</dbReference>
<comment type="cofactor">
    <cofactor evidence="1">
        <name>Mg(2+)</name>
        <dbReference type="ChEBI" id="CHEBI:18420"/>
    </cofactor>
</comment>
<evidence type="ECO:0000259" key="9">
    <source>
        <dbReference type="Pfam" id="PF02878"/>
    </source>
</evidence>
<protein>
    <submittedName>
        <fullName evidence="12">Phosphomannomutase/phosphoglucomutase</fullName>
    </submittedName>
</protein>
<feature type="domain" description="Alpha-D-phosphohexomutase alpha/beta/alpha" evidence="10">
    <location>
        <begin position="157"/>
        <end position="254"/>
    </location>
</feature>
<dbReference type="Gene3D" id="3.30.310.50">
    <property type="entry name" value="Alpha-D-phosphohexomutase, C-terminal domain"/>
    <property type="match status" value="1"/>
</dbReference>
<evidence type="ECO:0000256" key="1">
    <source>
        <dbReference type="ARBA" id="ARBA00001946"/>
    </source>
</evidence>
<feature type="domain" description="Alpha-D-phosphohexomutase C-terminal" evidence="8">
    <location>
        <begin position="379"/>
        <end position="455"/>
    </location>
</feature>
<evidence type="ECO:0000259" key="11">
    <source>
        <dbReference type="Pfam" id="PF02880"/>
    </source>
</evidence>
<dbReference type="PANTHER" id="PTHR43771:SF2">
    <property type="entry name" value="PHOSPHOMANNOMUTASE_PHOSPHOGLUCOMUTASE"/>
    <property type="match status" value="1"/>
</dbReference>
<dbReference type="InterPro" id="IPR005841">
    <property type="entry name" value="Alpha-D-phosphohexomutase_SF"/>
</dbReference>
<dbReference type="SUPFAM" id="SSF53738">
    <property type="entry name" value="Phosphoglucomutase, first 3 domains"/>
    <property type="match status" value="3"/>
</dbReference>
<dbReference type="PRINTS" id="PR00509">
    <property type="entry name" value="PGMPMM"/>
</dbReference>
<dbReference type="Pfam" id="PF02878">
    <property type="entry name" value="PGM_PMM_I"/>
    <property type="match status" value="1"/>
</dbReference>
<evidence type="ECO:0000256" key="6">
    <source>
        <dbReference type="ARBA" id="ARBA00023235"/>
    </source>
</evidence>
<sequence length="468" mass="50404">MTTALPASIFKAYDIRGIVGDTLTEQGVREIGRGLGTLAKGQGQQSVCVGYDGRLSSPILAAALTEGIVETGIDVVALGMVTTPMLYFATHYLAHTNSGIMITGSHNPPAYNGLKIVIAGETLSTDAIQALREIIAQQQFSQSTQPGKTSFYDILPAYREAILSDVQLARPLRVVIDAGNGVAGAFAPAIFEALGCAVDPMFCEVDGHFPNHHPDPVDAHNLQALIARLHTSDADIGIAFDGDGDRLGVVTSSGQIIRSDRQLMLFVEDVLREQPGSTVVFDVKSSRHLTAWIQQHGGKPVIWKTGHSLMKAKIRETGAALGGELSGHLFFNDSKQGKPRWFGFDDGLYSAARLLEIISRSPNASAVLEAIPDSVNTPELQIAMPEGESHALIAQLQDTAQFADAIEIITIDGLRVEYADGFGLIRASNTTPVLTLRFEADDMPALTRIQQAFRQILAERRPDLKIPF</sequence>
<evidence type="ECO:0000313" key="13">
    <source>
        <dbReference type="Proteomes" id="UP000311008"/>
    </source>
</evidence>
<feature type="domain" description="Alpha-D-phosphohexomutase alpha/beta/alpha" evidence="11">
    <location>
        <begin position="259"/>
        <end position="370"/>
    </location>
</feature>
<dbReference type="GO" id="GO:0005975">
    <property type="term" value="P:carbohydrate metabolic process"/>
    <property type="evidence" value="ECO:0007669"/>
    <property type="project" value="InterPro"/>
</dbReference>